<dbReference type="Pfam" id="PF17035">
    <property type="entry name" value="BET"/>
    <property type="match status" value="1"/>
</dbReference>
<evidence type="ECO:0000313" key="11">
    <source>
        <dbReference type="Proteomes" id="UP000321393"/>
    </source>
</evidence>
<keyword evidence="6" id="KW-0812">Transmembrane</keyword>
<feature type="region of interest" description="Disordered" evidence="5">
    <location>
        <begin position="34"/>
        <end position="99"/>
    </location>
</feature>
<protein>
    <submittedName>
        <fullName evidence="10">Transcription factor GTE4-like</fullName>
    </submittedName>
</protein>
<dbReference type="InterPro" id="IPR027353">
    <property type="entry name" value="NET_dom"/>
</dbReference>
<feature type="region of interest" description="Disordered" evidence="5">
    <location>
        <begin position="274"/>
        <end position="294"/>
    </location>
</feature>
<keyword evidence="3" id="KW-0804">Transcription</keyword>
<feature type="compositionally biased region" description="Polar residues" evidence="5">
    <location>
        <begin position="446"/>
        <end position="466"/>
    </location>
</feature>
<evidence type="ECO:0000259" key="7">
    <source>
        <dbReference type="PROSITE" id="PS50014"/>
    </source>
</evidence>
<dbReference type="InterPro" id="IPR037377">
    <property type="entry name" value="GTE_bromo"/>
</dbReference>
<evidence type="ECO:0000256" key="5">
    <source>
        <dbReference type="SAM" id="MobiDB-lite"/>
    </source>
</evidence>
<evidence type="ECO:0000256" key="2">
    <source>
        <dbReference type="ARBA" id="ARBA00023117"/>
    </source>
</evidence>
<dbReference type="OrthoDB" id="21449at2759"/>
<dbReference type="InterPro" id="IPR036427">
    <property type="entry name" value="Bromodomain-like_sf"/>
</dbReference>
<dbReference type="EMBL" id="SSTD01009281">
    <property type="protein sequence ID" value="TYK14598.1"/>
    <property type="molecule type" value="Genomic_DNA"/>
</dbReference>
<dbReference type="Pfam" id="PF00439">
    <property type="entry name" value="Bromodomain"/>
    <property type="match status" value="1"/>
</dbReference>
<keyword evidence="2 4" id="KW-0103">Bromodomain</keyword>
<dbReference type="PROSITE" id="PS51525">
    <property type="entry name" value="NET"/>
    <property type="match status" value="1"/>
</dbReference>
<evidence type="ECO:0000256" key="3">
    <source>
        <dbReference type="ARBA" id="ARBA00023163"/>
    </source>
</evidence>
<feature type="compositionally biased region" description="Low complexity" evidence="5">
    <location>
        <begin position="38"/>
        <end position="52"/>
    </location>
</feature>
<evidence type="ECO:0000313" key="12">
    <source>
        <dbReference type="Proteomes" id="UP000321947"/>
    </source>
</evidence>
<sequence length="660" mass="74674">MASAPIAGGEDEGRIKQTCSEYKVYRRKTFRGVKNQNTPSVTPSITVSTTTTADKDPNIRNENATTATFNNVKDFNNNSDQAVPRSSEASEDANLSQQQPLLDAASEGDDLTRLDGQISVGPAVEANQDLPSVNGGVVKSGFDDQHRVDSASKPKQEMQELRRKFESELQIVRNLVKRIEAIQGQLNSGHTHSHVSTMEISDNGRGAYPVHSEVGSVGVPTENSRALRQLSLSVLENGKGVHDFMEREKRTPKANQFYRNSEFLLAKDRIPPADSNKKTKLNGKKRSRQKFNHGFGMGTKTFNASVSLLEKLMKHKHGWVFNTPVDVEGLCLHDYYSIIRHPMDLGTVKTRLNKNWYKSPKEFAEDVRLTFHNAMTYNPKGQDVHIMAEQLLKIFEDRWVVIESNYYQEMRLGMKYGATLPSSNSVRGHPRPVPLDMRKILRRSESSINPADSRTQPMSVTPSARTPSLKKPKAKDVFKRDMTYNEKKKLSTNLQNLPSEKLDAILQIIKKRNFELLQQDDEIEVDIDRVDTETLWELDRLVTNYRKSLSKNKRKAELAILKAQAEAERNDQVNMKILFPLHHPPEGIIQANPAALVALAAILDLLLVILIATAPQHQDLMLDHQCIYFLFRYKTCALGYMILFCGVFYIVPIPALDYFR</sequence>
<dbReference type="PRINTS" id="PR00503">
    <property type="entry name" value="BROMODOMAIN"/>
</dbReference>
<evidence type="ECO:0000256" key="6">
    <source>
        <dbReference type="SAM" id="Phobius"/>
    </source>
</evidence>
<feature type="compositionally biased region" description="Basic residues" evidence="5">
    <location>
        <begin position="278"/>
        <end position="291"/>
    </location>
</feature>
<feature type="transmembrane region" description="Helical" evidence="6">
    <location>
        <begin position="635"/>
        <end position="656"/>
    </location>
</feature>
<feature type="domain" description="NET" evidence="8">
    <location>
        <begin position="472"/>
        <end position="553"/>
    </location>
</feature>
<feature type="region of interest" description="Disordered" evidence="5">
    <location>
        <begin position="445"/>
        <end position="474"/>
    </location>
</feature>
<keyword evidence="6" id="KW-1133">Transmembrane helix</keyword>
<evidence type="ECO:0000313" key="10">
    <source>
        <dbReference type="EMBL" id="TYK14598.1"/>
    </source>
</evidence>
<dbReference type="PROSITE" id="PS50014">
    <property type="entry name" value="BROMODOMAIN_2"/>
    <property type="match status" value="1"/>
</dbReference>
<comment type="caution">
    <text evidence="10">The sequence shown here is derived from an EMBL/GenBank/DDBJ whole genome shotgun (WGS) entry which is preliminary data.</text>
</comment>
<evidence type="ECO:0000313" key="9">
    <source>
        <dbReference type="EMBL" id="KAA0054442.1"/>
    </source>
</evidence>
<keyword evidence="6" id="KW-0472">Membrane</keyword>
<dbReference type="InterPro" id="IPR038336">
    <property type="entry name" value="NET_sf"/>
</dbReference>
<dbReference type="Gene3D" id="1.20.920.10">
    <property type="entry name" value="Bromodomain-like"/>
    <property type="match status" value="1"/>
</dbReference>
<organism evidence="10 12">
    <name type="scientific">Cucumis melo var. makuwa</name>
    <name type="common">Oriental melon</name>
    <dbReference type="NCBI Taxonomy" id="1194695"/>
    <lineage>
        <taxon>Eukaryota</taxon>
        <taxon>Viridiplantae</taxon>
        <taxon>Streptophyta</taxon>
        <taxon>Embryophyta</taxon>
        <taxon>Tracheophyta</taxon>
        <taxon>Spermatophyta</taxon>
        <taxon>Magnoliopsida</taxon>
        <taxon>eudicotyledons</taxon>
        <taxon>Gunneridae</taxon>
        <taxon>Pentapetalae</taxon>
        <taxon>rosids</taxon>
        <taxon>fabids</taxon>
        <taxon>Cucurbitales</taxon>
        <taxon>Cucurbitaceae</taxon>
        <taxon>Benincaseae</taxon>
        <taxon>Cucumis</taxon>
    </lineage>
</organism>
<dbReference type="Proteomes" id="UP000321947">
    <property type="component" value="Unassembled WGS sequence"/>
</dbReference>
<dbReference type="SMART" id="SM00297">
    <property type="entry name" value="BROMO"/>
    <property type="match status" value="1"/>
</dbReference>
<gene>
    <name evidence="10" type="ORF">E5676_scaffold552G001010</name>
    <name evidence="9" type="ORF">E6C27_scaffold24G002020</name>
</gene>
<dbReference type="PANTHER" id="PTHR45926">
    <property type="entry name" value="OSJNBA0053K19.4 PROTEIN"/>
    <property type="match status" value="1"/>
</dbReference>
<dbReference type="Gene3D" id="1.20.1270.220">
    <property type="match status" value="1"/>
</dbReference>
<proteinExistence type="predicted"/>
<keyword evidence="1" id="KW-0805">Transcription regulation</keyword>
<dbReference type="AlphaFoldDB" id="A0A5D3CTQ7"/>
<feature type="transmembrane region" description="Helical" evidence="6">
    <location>
        <begin position="594"/>
        <end position="614"/>
    </location>
</feature>
<feature type="compositionally biased region" description="Polar residues" evidence="5">
    <location>
        <begin position="60"/>
        <end position="81"/>
    </location>
</feature>
<reference evidence="11 12" key="1">
    <citation type="submission" date="2019-08" db="EMBL/GenBank/DDBJ databases">
        <title>Draft genome sequences of two oriental melons (Cucumis melo L. var makuwa).</title>
        <authorList>
            <person name="Kwon S.-Y."/>
        </authorList>
    </citation>
    <scope>NUCLEOTIDE SEQUENCE [LARGE SCALE GENOMIC DNA]</scope>
    <source>
        <strain evidence="12">cv. Chang Bougi</strain>
        <strain evidence="11">cv. SW 3</strain>
        <tissue evidence="10">Leaf</tissue>
    </source>
</reference>
<dbReference type="STRING" id="1194695.A0A5D3CTQ7"/>
<dbReference type="CDD" id="cd05506">
    <property type="entry name" value="Bromo_plant1"/>
    <property type="match status" value="1"/>
</dbReference>
<dbReference type="InterPro" id="IPR001487">
    <property type="entry name" value="Bromodomain"/>
</dbReference>
<evidence type="ECO:0000259" key="8">
    <source>
        <dbReference type="PROSITE" id="PS51525"/>
    </source>
</evidence>
<dbReference type="SUPFAM" id="SSF47370">
    <property type="entry name" value="Bromodomain"/>
    <property type="match status" value="1"/>
</dbReference>
<evidence type="ECO:0000256" key="1">
    <source>
        <dbReference type="ARBA" id="ARBA00023015"/>
    </source>
</evidence>
<name>A0A5D3CTQ7_CUCMM</name>
<evidence type="ECO:0000256" key="4">
    <source>
        <dbReference type="PROSITE-ProRule" id="PRU00035"/>
    </source>
</evidence>
<dbReference type="Proteomes" id="UP000321393">
    <property type="component" value="Unassembled WGS sequence"/>
</dbReference>
<dbReference type="EMBL" id="SSTE01008830">
    <property type="protein sequence ID" value="KAA0054442.1"/>
    <property type="molecule type" value="Genomic_DNA"/>
</dbReference>
<feature type="domain" description="Bromo" evidence="7">
    <location>
        <begin position="313"/>
        <end position="385"/>
    </location>
</feature>
<accession>A0A5D3CTQ7</accession>